<sequence>MQNSQYGGPPPWQPQYGQTHLNNPNPYHQRPISHPGSPHLRPQQPHHESYASSHYPNSNPSSRPTSPYRLDQTSPYVQPQRPQSYGGYPPQPPSHGYGPPPAQANYGNYPPPPQQYRPPPPALFLKRESDSSTLSLYGPDGRPLYRCIDTDRSSVSSKPDYIITHEPSGTNVGSIRYHHWLSAGLDYWEVRGEQGGSNLWAWRVEYADAQRTQWKCYHEADLAGGRDPSDCAPAAKMTFDWAANKPLRGDSVIGRCDLYDVGLLLNQARRSELDEFYVTAVVMIDGAFKAMARTTENHGSVKDWAKFTEKLNHIAESGGHGDSSGGDGGDGGGADGGGGGA</sequence>
<name>A0ACB9Z9G2_9PEZI</name>
<reference evidence="1 2" key="1">
    <citation type="journal article" date="2022" name="New Phytol.">
        <title>Ecological generalism drives hyperdiversity of secondary metabolite gene clusters in xylarialean endophytes.</title>
        <authorList>
            <person name="Franco M.E.E."/>
            <person name="Wisecaver J.H."/>
            <person name="Arnold A.E."/>
            <person name="Ju Y.M."/>
            <person name="Slot J.C."/>
            <person name="Ahrendt S."/>
            <person name="Moore L.P."/>
            <person name="Eastman K.E."/>
            <person name="Scott K."/>
            <person name="Konkel Z."/>
            <person name="Mondo S.J."/>
            <person name="Kuo A."/>
            <person name="Hayes R.D."/>
            <person name="Haridas S."/>
            <person name="Andreopoulos B."/>
            <person name="Riley R."/>
            <person name="LaButti K."/>
            <person name="Pangilinan J."/>
            <person name="Lipzen A."/>
            <person name="Amirebrahimi M."/>
            <person name="Yan J."/>
            <person name="Adam C."/>
            <person name="Keymanesh K."/>
            <person name="Ng V."/>
            <person name="Louie K."/>
            <person name="Northen T."/>
            <person name="Drula E."/>
            <person name="Henrissat B."/>
            <person name="Hsieh H.M."/>
            <person name="Youens-Clark K."/>
            <person name="Lutzoni F."/>
            <person name="Miadlikowska J."/>
            <person name="Eastwood D.C."/>
            <person name="Hamelin R.C."/>
            <person name="Grigoriev I.V."/>
            <person name="U'Ren J.M."/>
        </authorList>
    </citation>
    <scope>NUCLEOTIDE SEQUENCE [LARGE SCALE GENOMIC DNA]</scope>
    <source>
        <strain evidence="1 2">CBS 119005</strain>
    </source>
</reference>
<keyword evidence="2" id="KW-1185">Reference proteome</keyword>
<dbReference type="EMBL" id="MU393443">
    <property type="protein sequence ID" value="KAI4867825.1"/>
    <property type="molecule type" value="Genomic_DNA"/>
</dbReference>
<evidence type="ECO:0000313" key="1">
    <source>
        <dbReference type="EMBL" id="KAI4867825.1"/>
    </source>
</evidence>
<protein>
    <submittedName>
        <fullName evidence="1">Uncharacterized protein</fullName>
    </submittedName>
</protein>
<proteinExistence type="predicted"/>
<gene>
    <name evidence="1" type="ORF">F4820DRAFT_178631</name>
</gene>
<comment type="caution">
    <text evidence="1">The sequence shown here is derived from an EMBL/GenBank/DDBJ whole genome shotgun (WGS) entry which is preliminary data.</text>
</comment>
<accession>A0ACB9Z9G2</accession>
<dbReference type="Proteomes" id="UP001497700">
    <property type="component" value="Unassembled WGS sequence"/>
</dbReference>
<evidence type="ECO:0000313" key="2">
    <source>
        <dbReference type="Proteomes" id="UP001497700"/>
    </source>
</evidence>
<organism evidence="1 2">
    <name type="scientific">Hypoxylon rubiginosum</name>
    <dbReference type="NCBI Taxonomy" id="110542"/>
    <lineage>
        <taxon>Eukaryota</taxon>
        <taxon>Fungi</taxon>
        <taxon>Dikarya</taxon>
        <taxon>Ascomycota</taxon>
        <taxon>Pezizomycotina</taxon>
        <taxon>Sordariomycetes</taxon>
        <taxon>Xylariomycetidae</taxon>
        <taxon>Xylariales</taxon>
        <taxon>Hypoxylaceae</taxon>
        <taxon>Hypoxylon</taxon>
    </lineage>
</organism>